<name>A0A3A8JXG1_9BACT</name>
<sequence>MTEDPATDDRVHAMAPPNSCDESVDTGWCRVYSSRVACNSGIEMYAIWTPDGWCIPSDVCKYNQGPELMCPQ</sequence>
<gene>
    <name evidence="1" type="ORF">D7X32_34430</name>
</gene>
<proteinExistence type="predicted"/>
<protein>
    <submittedName>
        <fullName evidence="1">Uncharacterized protein</fullName>
    </submittedName>
</protein>
<accession>A0A3A8JXG1</accession>
<reference evidence="2" key="1">
    <citation type="submission" date="2018-09" db="EMBL/GenBank/DDBJ databases">
        <authorList>
            <person name="Livingstone P.G."/>
            <person name="Whitworth D.E."/>
        </authorList>
    </citation>
    <scope>NUCLEOTIDE SEQUENCE [LARGE SCALE GENOMIC DNA]</scope>
    <source>
        <strain evidence="2">CA043D</strain>
    </source>
</reference>
<dbReference type="AlphaFoldDB" id="A0A3A8JXG1"/>
<evidence type="ECO:0000313" key="2">
    <source>
        <dbReference type="Proteomes" id="UP000268313"/>
    </source>
</evidence>
<dbReference type="EMBL" id="RAWE01000196">
    <property type="protein sequence ID" value="RKG96894.1"/>
    <property type="molecule type" value="Genomic_DNA"/>
</dbReference>
<comment type="caution">
    <text evidence="1">The sequence shown here is derived from an EMBL/GenBank/DDBJ whole genome shotgun (WGS) entry which is preliminary data.</text>
</comment>
<dbReference type="Proteomes" id="UP000268313">
    <property type="component" value="Unassembled WGS sequence"/>
</dbReference>
<keyword evidence="2" id="KW-1185">Reference proteome</keyword>
<evidence type="ECO:0000313" key="1">
    <source>
        <dbReference type="EMBL" id="RKG96894.1"/>
    </source>
</evidence>
<organism evidence="1 2">
    <name type="scientific">Corallococcus carmarthensis</name>
    <dbReference type="NCBI Taxonomy" id="2316728"/>
    <lineage>
        <taxon>Bacteria</taxon>
        <taxon>Pseudomonadati</taxon>
        <taxon>Myxococcota</taxon>
        <taxon>Myxococcia</taxon>
        <taxon>Myxococcales</taxon>
        <taxon>Cystobacterineae</taxon>
        <taxon>Myxococcaceae</taxon>
        <taxon>Corallococcus</taxon>
    </lineage>
</organism>